<feature type="active site" description="Proton acceptor" evidence="7">
    <location>
        <position position="264"/>
    </location>
</feature>
<comment type="pathway">
    <text evidence="1 7">Carbohydrate degradation; pentose phosphate pathway; D-ribulose 5-phosphate from D-glucose 6-phosphate (oxidative stage): step 1/3.</text>
</comment>
<dbReference type="PIRSF" id="PIRSF000110">
    <property type="entry name" value="G6PD"/>
    <property type="match status" value="1"/>
</dbReference>
<gene>
    <name evidence="7 10" type="primary">zwf</name>
    <name evidence="10" type="ORF">JF922_17385</name>
</gene>
<dbReference type="GO" id="GO:0006006">
    <property type="term" value="P:glucose metabolic process"/>
    <property type="evidence" value="ECO:0007669"/>
    <property type="project" value="UniProtKB-KW"/>
</dbReference>
<dbReference type="PROSITE" id="PS00069">
    <property type="entry name" value="G6P_DEHYDROGENASE"/>
    <property type="match status" value="1"/>
</dbReference>
<protein>
    <recommendedName>
        <fullName evidence="7">Glucose-6-phosphate 1-dehydrogenase</fullName>
        <shortName evidence="7">G6PD</shortName>
        <ecNumber evidence="7">1.1.1.49</ecNumber>
    </recommendedName>
</protein>
<sequence length="513" mass="58186">MSLDVGALTENPLAEGLSEYRSADPALMVLFGATGDLSQRKLLPALYNLSRNRLLPMGFMLIGAALDDLTEEQFRDRAADSIREHSRTQPVDEDTLSAFLKDLTFVRVDFSRAEDFERLGARIEEVDRSRHTGGNVVFYCATPPPTYQMIAKQLKESRLNRGKGYRRIIVEKPFGSDLRSAHELNDVLRSAFPEDSLYRIDHYLGKETVQNILAFRFANSIFEPVWNCQQVDHVQITVAEPLGVDSRGSYYDRAGALRDIVQNHALQLLSLVAMEPPVAFEATSVRDEKVKVLKQVRPIVPEEIPSHTVRGQYEEGWVLGEKVRGYREEERVAPDSQAETFAAVKIWVDNWRWSETPFYIRTGKRLPKYVTEIRVQFKRPPHLTFGRDATRELEPNSITLRIQPEEGISLRFGAKVPTAGVVLRSVNMDFLYTSSFLVDAPDAYERLLVDCMLGDPTLFTRSDEVETAWRFIDVIEESWAHGAPQLETYAAGSWGPLSADVLIGSDGRKWHHP</sequence>
<feature type="binding site" evidence="7">
    <location>
        <position position="259"/>
    </location>
    <ligand>
        <name>substrate</name>
    </ligand>
</feature>
<feature type="binding site" evidence="7">
    <location>
        <position position="202"/>
    </location>
    <ligand>
        <name>substrate</name>
    </ligand>
</feature>
<dbReference type="Pfam" id="PF00479">
    <property type="entry name" value="G6PD_N"/>
    <property type="match status" value="1"/>
</dbReference>
<keyword evidence="4 7" id="KW-0521">NADP</keyword>
<evidence type="ECO:0000256" key="2">
    <source>
        <dbReference type="ARBA" id="ARBA00009975"/>
    </source>
</evidence>
<feature type="binding site" evidence="7">
    <location>
        <position position="172"/>
    </location>
    <ligand>
        <name>NADP(+)</name>
        <dbReference type="ChEBI" id="CHEBI:58349"/>
    </ligand>
</feature>
<comment type="caution">
    <text evidence="7">Lacks conserved residue(s) required for the propagation of feature annotation.</text>
</comment>
<evidence type="ECO:0000256" key="1">
    <source>
        <dbReference type="ARBA" id="ARBA00004937"/>
    </source>
</evidence>
<dbReference type="InterPro" id="IPR036291">
    <property type="entry name" value="NAD(P)-bd_dom_sf"/>
</dbReference>
<evidence type="ECO:0000313" key="10">
    <source>
        <dbReference type="EMBL" id="MBJ7599837.1"/>
    </source>
</evidence>
<evidence type="ECO:0000256" key="6">
    <source>
        <dbReference type="ARBA" id="ARBA00023277"/>
    </source>
</evidence>
<evidence type="ECO:0000256" key="5">
    <source>
        <dbReference type="ARBA" id="ARBA00023002"/>
    </source>
</evidence>
<evidence type="ECO:0000256" key="7">
    <source>
        <dbReference type="HAMAP-Rule" id="MF_00966"/>
    </source>
</evidence>
<dbReference type="Pfam" id="PF02781">
    <property type="entry name" value="G6PD_C"/>
    <property type="match status" value="1"/>
</dbReference>
<dbReference type="AlphaFoldDB" id="A0A934K9S6"/>
<feature type="binding site" evidence="7">
    <location>
        <begin position="109"/>
        <end position="110"/>
    </location>
    <ligand>
        <name>NADP(+)</name>
        <dbReference type="ChEBI" id="CHEBI:58349"/>
    </ligand>
</feature>
<feature type="binding site" evidence="7">
    <location>
        <position position="206"/>
    </location>
    <ligand>
        <name>substrate</name>
    </ligand>
</feature>
<keyword evidence="3 7" id="KW-0313">Glucose metabolism</keyword>
<feature type="binding site" evidence="7">
    <location>
        <position position="364"/>
    </location>
    <ligand>
        <name>substrate</name>
    </ligand>
</feature>
<comment type="similarity">
    <text evidence="2 7">Belongs to the glucose-6-phosphate dehydrogenase family.</text>
</comment>
<dbReference type="HAMAP" id="MF_00966">
    <property type="entry name" value="G6PD"/>
    <property type="match status" value="1"/>
</dbReference>
<dbReference type="Proteomes" id="UP000612893">
    <property type="component" value="Unassembled WGS sequence"/>
</dbReference>
<dbReference type="PRINTS" id="PR00079">
    <property type="entry name" value="G6PDHDRGNASE"/>
</dbReference>
<comment type="caution">
    <text evidence="10">The sequence shown here is derived from an EMBL/GenBank/DDBJ whole genome shotgun (WGS) entry which is preliminary data.</text>
</comment>
<reference evidence="10" key="1">
    <citation type="submission" date="2020-10" db="EMBL/GenBank/DDBJ databases">
        <title>Ca. Dormibacterota MAGs.</title>
        <authorList>
            <person name="Montgomery K."/>
        </authorList>
    </citation>
    <scope>NUCLEOTIDE SEQUENCE [LARGE SCALE GENOMIC DNA]</scope>
    <source>
        <strain evidence="10">SC8812_S17_10</strain>
    </source>
</reference>
<keyword evidence="11" id="KW-1185">Reference proteome</keyword>
<dbReference type="NCBIfam" id="NF009492">
    <property type="entry name" value="PRK12853.1-3"/>
    <property type="match status" value="1"/>
</dbReference>
<dbReference type="InterPro" id="IPR022674">
    <property type="entry name" value="G6P_DH_NAD-bd"/>
</dbReference>
<keyword evidence="6 7" id="KW-0119">Carbohydrate metabolism</keyword>
<feature type="binding site" evidence="7">
    <location>
        <position position="240"/>
    </location>
    <ligand>
        <name>substrate</name>
    </ligand>
</feature>
<feature type="domain" description="Glucose-6-phosphate dehydrogenase NAD-binding" evidence="8">
    <location>
        <begin position="29"/>
        <end position="211"/>
    </location>
</feature>
<dbReference type="SUPFAM" id="SSF55347">
    <property type="entry name" value="Glyceraldehyde-3-phosphate dehydrogenase-like, C-terminal domain"/>
    <property type="match status" value="1"/>
</dbReference>
<evidence type="ECO:0000256" key="4">
    <source>
        <dbReference type="ARBA" id="ARBA00022857"/>
    </source>
</evidence>
<dbReference type="EMBL" id="JAEKNR010000176">
    <property type="protein sequence ID" value="MBJ7599837.1"/>
    <property type="molecule type" value="Genomic_DNA"/>
</dbReference>
<feature type="domain" description="Glucose-6-phosphate dehydrogenase C-terminal" evidence="9">
    <location>
        <begin position="213"/>
        <end position="511"/>
    </location>
</feature>
<dbReference type="InterPro" id="IPR001282">
    <property type="entry name" value="G6P_DH"/>
</dbReference>
<name>A0A934K9S6_9BACT</name>
<proteinExistence type="inferred from homology"/>
<dbReference type="EC" id="1.1.1.49" evidence="7"/>
<dbReference type="InterPro" id="IPR019796">
    <property type="entry name" value="G6P_DH_AS"/>
</dbReference>
<evidence type="ECO:0000313" key="11">
    <source>
        <dbReference type="Proteomes" id="UP000612893"/>
    </source>
</evidence>
<comment type="function">
    <text evidence="7">Catalyzes the oxidation of glucose 6-phosphate to 6-phosphogluconolactone.</text>
</comment>
<evidence type="ECO:0000259" key="9">
    <source>
        <dbReference type="Pfam" id="PF02781"/>
    </source>
</evidence>
<dbReference type="SUPFAM" id="SSF51735">
    <property type="entry name" value="NAD(P)-binding Rossmann-fold domains"/>
    <property type="match status" value="1"/>
</dbReference>
<dbReference type="GO" id="GO:0006098">
    <property type="term" value="P:pentose-phosphate shunt"/>
    <property type="evidence" value="ECO:0007669"/>
    <property type="project" value="UniProtKB-UniRule"/>
</dbReference>
<accession>A0A934K9S6</accession>
<dbReference type="GO" id="GO:0050661">
    <property type="term" value="F:NADP binding"/>
    <property type="evidence" value="ECO:0007669"/>
    <property type="project" value="UniProtKB-UniRule"/>
</dbReference>
<evidence type="ECO:0000259" key="8">
    <source>
        <dbReference type="Pfam" id="PF00479"/>
    </source>
</evidence>
<dbReference type="Gene3D" id="3.30.360.10">
    <property type="entry name" value="Dihydrodipicolinate Reductase, domain 2"/>
    <property type="match status" value="1"/>
</dbReference>
<keyword evidence="5 7" id="KW-0560">Oxidoreductase</keyword>
<comment type="catalytic activity">
    <reaction evidence="7">
        <text>D-glucose 6-phosphate + NADP(+) = 6-phospho-D-glucono-1,5-lactone + NADPH + H(+)</text>
        <dbReference type="Rhea" id="RHEA:15841"/>
        <dbReference type="ChEBI" id="CHEBI:15378"/>
        <dbReference type="ChEBI" id="CHEBI:57783"/>
        <dbReference type="ChEBI" id="CHEBI:57955"/>
        <dbReference type="ChEBI" id="CHEBI:58349"/>
        <dbReference type="ChEBI" id="CHEBI:61548"/>
        <dbReference type="EC" id="1.1.1.49"/>
    </reaction>
</comment>
<dbReference type="InterPro" id="IPR022675">
    <property type="entry name" value="G6P_DH_C"/>
</dbReference>
<dbReference type="PANTHER" id="PTHR23429:SF0">
    <property type="entry name" value="GLUCOSE-6-PHOSPHATE 1-DEHYDROGENASE"/>
    <property type="match status" value="1"/>
</dbReference>
<dbReference type="RefSeq" id="WP_338203464.1">
    <property type="nucleotide sequence ID" value="NZ_JAEKNR010000176.1"/>
</dbReference>
<dbReference type="NCBIfam" id="TIGR00871">
    <property type="entry name" value="zwf"/>
    <property type="match status" value="1"/>
</dbReference>
<organism evidence="10 11">
    <name type="scientific">Candidatus Nephthysia bennettiae</name>
    <dbReference type="NCBI Taxonomy" id="3127016"/>
    <lineage>
        <taxon>Bacteria</taxon>
        <taxon>Bacillati</taxon>
        <taxon>Candidatus Dormiibacterota</taxon>
        <taxon>Candidatus Dormibacteria</taxon>
        <taxon>Candidatus Dormibacterales</taxon>
        <taxon>Candidatus Dormibacteraceae</taxon>
        <taxon>Candidatus Nephthysia</taxon>
    </lineage>
</organism>
<dbReference type="GO" id="GO:0004345">
    <property type="term" value="F:glucose-6-phosphate dehydrogenase activity"/>
    <property type="evidence" value="ECO:0007669"/>
    <property type="project" value="UniProtKB-UniRule"/>
</dbReference>
<dbReference type="Gene3D" id="3.40.50.720">
    <property type="entry name" value="NAD(P)-binding Rossmann-like Domain"/>
    <property type="match status" value="1"/>
</dbReference>
<evidence type="ECO:0000256" key="3">
    <source>
        <dbReference type="ARBA" id="ARBA00022526"/>
    </source>
</evidence>
<dbReference type="PANTHER" id="PTHR23429">
    <property type="entry name" value="GLUCOSE-6-PHOSPHATE 1-DEHYDROGENASE G6PD"/>
    <property type="match status" value="1"/>
</dbReference>